<evidence type="ECO:0000313" key="2">
    <source>
        <dbReference type="Proteomes" id="UP000017836"/>
    </source>
</evidence>
<accession>W1PAQ6</accession>
<dbReference type="EMBL" id="KI393843">
    <property type="protein sequence ID" value="ERN06987.1"/>
    <property type="molecule type" value="Genomic_DNA"/>
</dbReference>
<keyword evidence="2" id="KW-1185">Reference proteome</keyword>
<protein>
    <submittedName>
        <fullName evidence="1">Uncharacterized protein</fullName>
    </submittedName>
</protein>
<dbReference type="Gramene" id="ERN06987">
    <property type="protein sequence ID" value="ERN06987"/>
    <property type="gene ID" value="AMTR_s00141p00015700"/>
</dbReference>
<gene>
    <name evidence="1" type="ORF">AMTR_s00141p00015700</name>
</gene>
<dbReference type="HOGENOM" id="CLU_2375656_0_0_1"/>
<organism evidence="1 2">
    <name type="scientific">Amborella trichopoda</name>
    <dbReference type="NCBI Taxonomy" id="13333"/>
    <lineage>
        <taxon>Eukaryota</taxon>
        <taxon>Viridiplantae</taxon>
        <taxon>Streptophyta</taxon>
        <taxon>Embryophyta</taxon>
        <taxon>Tracheophyta</taxon>
        <taxon>Spermatophyta</taxon>
        <taxon>Magnoliopsida</taxon>
        <taxon>Amborellales</taxon>
        <taxon>Amborellaceae</taxon>
        <taxon>Amborella</taxon>
    </lineage>
</organism>
<dbReference type="AlphaFoldDB" id="W1PAQ6"/>
<dbReference type="Proteomes" id="UP000017836">
    <property type="component" value="Unassembled WGS sequence"/>
</dbReference>
<name>W1PAQ6_AMBTC</name>
<evidence type="ECO:0000313" key="1">
    <source>
        <dbReference type="EMBL" id="ERN06987.1"/>
    </source>
</evidence>
<proteinExistence type="predicted"/>
<reference evidence="2" key="1">
    <citation type="journal article" date="2013" name="Science">
        <title>The Amborella genome and the evolution of flowering plants.</title>
        <authorList>
            <consortium name="Amborella Genome Project"/>
        </authorList>
    </citation>
    <scope>NUCLEOTIDE SEQUENCE [LARGE SCALE GENOMIC DNA]</scope>
</reference>
<sequence>MRWYLVLMRTEWQSHGECAGHMAKHMGGDREERGNANHNNKLSPAIREEFGLNPNITHNQAGYAILSNILQMNVPRPQFSLSFKLPEGQRILIRP</sequence>